<dbReference type="Gene3D" id="3.40.630.30">
    <property type="match status" value="1"/>
</dbReference>
<dbReference type="AlphaFoldDB" id="A3HYT8"/>
<gene>
    <name evidence="2" type="ORF">ALPR1_05860</name>
</gene>
<dbReference type="STRING" id="388413.ALPR1_05860"/>
<dbReference type="InterPro" id="IPR000182">
    <property type="entry name" value="GNAT_dom"/>
</dbReference>
<dbReference type="Pfam" id="PF13673">
    <property type="entry name" value="Acetyltransf_10"/>
    <property type="match status" value="1"/>
</dbReference>
<protein>
    <recommendedName>
        <fullName evidence="1">N-acetyltransferase domain-containing protein</fullName>
    </recommendedName>
</protein>
<dbReference type="GO" id="GO:0016747">
    <property type="term" value="F:acyltransferase activity, transferring groups other than amino-acyl groups"/>
    <property type="evidence" value="ECO:0007669"/>
    <property type="project" value="InterPro"/>
</dbReference>
<dbReference type="eggNOG" id="COG0456">
    <property type="taxonomic scope" value="Bacteria"/>
</dbReference>
<evidence type="ECO:0000313" key="2">
    <source>
        <dbReference type="EMBL" id="EAZ80424.1"/>
    </source>
</evidence>
<dbReference type="OrthoDB" id="1073140at2"/>
<accession>A3HYT8</accession>
<feature type="domain" description="N-acetyltransferase" evidence="1">
    <location>
        <begin position="4"/>
        <end position="155"/>
    </location>
</feature>
<dbReference type="SUPFAM" id="SSF55729">
    <property type="entry name" value="Acyl-CoA N-acyltransferases (Nat)"/>
    <property type="match status" value="1"/>
</dbReference>
<dbReference type="InterPro" id="IPR016181">
    <property type="entry name" value="Acyl_CoA_acyltransferase"/>
</dbReference>
<organism evidence="2 3">
    <name type="scientific">Algoriphagus machipongonensis</name>
    <dbReference type="NCBI Taxonomy" id="388413"/>
    <lineage>
        <taxon>Bacteria</taxon>
        <taxon>Pseudomonadati</taxon>
        <taxon>Bacteroidota</taxon>
        <taxon>Cytophagia</taxon>
        <taxon>Cytophagales</taxon>
        <taxon>Cyclobacteriaceae</taxon>
        <taxon>Algoriphagus</taxon>
    </lineage>
</organism>
<evidence type="ECO:0000313" key="3">
    <source>
        <dbReference type="Proteomes" id="UP000003919"/>
    </source>
</evidence>
<dbReference type="EMBL" id="CM001023">
    <property type="protein sequence ID" value="EAZ80424.1"/>
    <property type="molecule type" value="Genomic_DNA"/>
</dbReference>
<name>A3HYT8_9BACT</name>
<proteinExistence type="predicted"/>
<sequence>MDFIQCSALSESEKLEVFDLWNNEYPEKLAHKSITDFENYLNQLKEQNHLLLINSEGKIKGWYFDFLRDNEKWFAIILDSKLQGKGIGTSILELAKQRESELNGWVIDHNHDKKKNSEFYKSPLKFYTKNGFKILSDSRFESRGISALKVKWENKSKH</sequence>
<dbReference type="Proteomes" id="UP000003919">
    <property type="component" value="Chromosome"/>
</dbReference>
<reference evidence="2 3" key="1">
    <citation type="journal article" date="2011" name="J. Bacteriol.">
        <title>Complete genome sequence of Algoriphagus sp. PR1, bacterial prey of a colony-forming choanoflagellate.</title>
        <authorList>
            <person name="Alegado R.A."/>
            <person name="Ferriera S."/>
            <person name="Nusbaum C."/>
            <person name="Young S.K."/>
            <person name="Zeng Q."/>
            <person name="Imamovic A."/>
            <person name="Fairclough S.R."/>
            <person name="King N."/>
        </authorList>
    </citation>
    <scope>NUCLEOTIDE SEQUENCE [LARGE SCALE GENOMIC DNA]</scope>
    <source>
        <strain evidence="2 3">PR1</strain>
    </source>
</reference>
<dbReference type="PROSITE" id="PS51186">
    <property type="entry name" value="GNAT"/>
    <property type="match status" value="1"/>
</dbReference>
<keyword evidence="3" id="KW-1185">Reference proteome</keyword>
<comment type="caution">
    <text evidence="2">The sequence shown here is derived from an EMBL/GenBank/DDBJ whole genome shotgun (WGS) entry which is preliminary data.</text>
</comment>
<evidence type="ECO:0000259" key="1">
    <source>
        <dbReference type="PROSITE" id="PS51186"/>
    </source>
</evidence>
<dbReference type="HOGENOM" id="CLU_1665718_0_0_10"/>
<dbReference type="RefSeq" id="WP_008199057.1">
    <property type="nucleotide sequence ID" value="NZ_CM001023.1"/>
</dbReference>
<dbReference type="EMBL" id="AAXU02000001">
    <property type="protein sequence ID" value="EAZ80424.1"/>
    <property type="molecule type" value="Genomic_DNA"/>
</dbReference>